<feature type="transmembrane region" description="Helical" evidence="15">
    <location>
        <begin position="48"/>
        <end position="72"/>
    </location>
</feature>
<dbReference type="PANTHER" id="PTHR10422:SF35">
    <property type="entry name" value="CYTOCHROME BO(3) UBIQUINOL OXIDASE SUBUNIT 1"/>
    <property type="match status" value="1"/>
</dbReference>
<evidence type="ECO:0000256" key="8">
    <source>
        <dbReference type="ARBA" id="ARBA00022723"/>
    </source>
</evidence>
<evidence type="ECO:0000259" key="16">
    <source>
        <dbReference type="PROSITE" id="PS50855"/>
    </source>
</evidence>
<dbReference type="InterPro" id="IPR023615">
    <property type="entry name" value="Cyt_c_Oxase_su1_BS"/>
</dbReference>
<evidence type="ECO:0000256" key="14">
    <source>
        <dbReference type="RuleBase" id="RU000370"/>
    </source>
</evidence>
<evidence type="ECO:0000256" key="10">
    <source>
        <dbReference type="ARBA" id="ARBA00022989"/>
    </source>
</evidence>
<protein>
    <submittedName>
        <fullName evidence="17">Cytochrome o ubiquinol oxidase subunit I</fullName>
    </submittedName>
</protein>
<dbReference type="EMBL" id="BAPV01000057">
    <property type="protein sequence ID" value="GBQ92443.1"/>
    <property type="molecule type" value="Genomic_DNA"/>
</dbReference>
<feature type="transmembrane region" description="Helical" evidence="15">
    <location>
        <begin position="335"/>
        <end position="357"/>
    </location>
</feature>
<keyword evidence="18" id="KW-1185">Reference proteome</keyword>
<evidence type="ECO:0000256" key="3">
    <source>
        <dbReference type="ARBA" id="ARBA00022448"/>
    </source>
</evidence>
<feature type="transmembrane region" description="Helical" evidence="15">
    <location>
        <begin position="403"/>
        <end position="424"/>
    </location>
</feature>
<keyword evidence="6 14" id="KW-0679">Respiratory chain</keyword>
<dbReference type="PROSITE" id="PS50855">
    <property type="entry name" value="COX1"/>
    <property type="match status" value="1"/>
</dbReference>
<sequence length="651" mass="72988">MDVPILVGTFTGVVIAALAVLGAITYFGKWGYLWREWLTSVDHKRLGIMYIVLALVMLFRGFADAIMMRSQLALAYNGNPGYLPPHHYDQIFSAHGTIMIFFMAMAFMTGLLNVIVPLQIGARDVAFPFLNSLSFWMTTISAVLINVSLFIGEFAQCGWLVYPPLSEQQFSPGVGVDYYIWAVQLAGVGTLLTGVNFFVTIVKMRAPGMGWMKLPVFTWTAFVTVVLIMAVFPVLTVTLAELALDRYLGMHFFTNDGGGSVQLYLSLIWTWGHPEVYILVLPAFGVFSEITQTFSRKPLFGYRVMVYATLAIGVLSFIVWAHHFFTMGAGPNVNAFFGVATMIIAVPTGVKIFNWLFTMYKGRIQFNGIMYWVIGFMVTFSIGGMTGVMMAMPAADFVLHNSLFLIAHFHNVIIGGVYFGYVAGLNFWWPKVLGFKMNESWGKRAFWCWFVGFYLAFVPLYIAGFEGMTRRMNHYDNADWHVQMLIAAAGAAVIAVGVVCQLMQIYVSIRDRNLAENRDFTGDPWNARTLEWSMASPPPAYNFAVLPDVHGIDTFHTEKQMGRRSYEGKVLAPIHMPKNTAAGFFVGAFSFVLGFAAIWWIWWLAALALVGVFATVILRSFNNDVDYYVPVSEIERDQENYVRSLTAQAAE</sequence>
<evidence type="ECO:0000256" key="15">
    <source>
        <dbReference type="SAM" id="Phobius"/>
    </source>
</evidence>
<feature type="transmembrane region" description="Helical" evidence="15">
    <location>
        <begin position="6"/>
        <end position="27"/>
    </location>
</feature>
<feature type="transmembrane region" description="Helical" evidence="15">
    <location>
        <begin position="299"/>
        <end position="323"/>
    </location>
</feature>
<dbReference type="Pfam" id="PF00115">
    <property type="entry name" value="COX1"/>
    <property type="match status" value="1"/>
</dbReference>
<dbReference type="InterPro" id="IPR000883">
    <property type="entry name" value="Cyt_C_Oxase_1"/>
</dbReference>
<name>A0ABQ0Q5K0_9PROT</name>
<keyword evidence="9 14" id="KW-0249">Electron transport</keyword>
<dbReference type="Gene3D" id="1.20.210.10">
    <property type="entry name" value="Cytochrome c oxidase-like, subunit I domain"/>
    <property type="match status" value="1"/>
</dbReference>
<evidence type="ECO:0000256" key="7">
    <source>
        <dbReference type="ARBA" id="ARBA00022692"/>
    </source>
</evidence>
<evidence type="ECO:0000256" key="1">
    <source>
        <dbReference type="ARBA" id="ARBA00004651"/>
    </source>
</evidence>
<evidence type="ECO:0000256" key="9">
    <source>
        <dbReference type="ARBA" id="ARBA00022982"/>
    </source>
</evidence>
<keyword evidence="11" id="KW-0408">Iron</keyword>
<evidence type="ECO:0000313" key="18">
    <source>
        <dbReference type="Proteomes" id="UP001062776"/>
    </source>
</evidence>
<keyword evidence="10 15" id="KW-1133">Transmembrane helix</keyword>
<comment type="subcellular location">
    <subcellularLocation>
        <location evidence="1">Cell membrane</location>
        <topology evidence="1">Multi-pass membrane protein</topology>
    </subcellularLocation>
</comment>
<dbReference type="SUPFAM" id="SSF81442">
    <property type="entry name" value="Cytochrome c oxidase subunit I-like"/>
    <property type="match status" value="1"/>
</dbReference>
<feature type="transmembrane region" description="Helical" evidence="15">
    <location>
        <begin position="214"/>
        <end position="243"/>
    </location>
</feature>
<dbReference type="InterPro" id="IPR036927">
    <property type="entry name" value="Cyt_c_oxase-like_su1_sf"/>
</dbReference>
<gene>
    <name evidence="17" type="ORF">AA0535_2554</name>
</gene>
<feature type="transmembrane region" description="Helical" evidence="15">
    <location>
        <begin position="178"/>
        <end position="202"/>
    </location>
</feature>
<comment type="similarity">
    <text evidence="2 14">Belongs to the heme-copper respiratory oxidase family.</text>
</comment>
<evidence type="ECO:0000313" key="17">
    <source>
        <dbReference type="EMBL" id="GBQ92443.1"/>
    </source>
</evidence>
<evidence type="ECO:0000256" key="6">
    <source>
        <dbReference type="ARBA" id="ARBA00022660"/>
    </source>
</evidence>
<dbReference type="CDD" id="cd01662">
    <property type="entry name" value="Ubiquinol_Oxidase_I"/>
    <property type="match status" value="1"/>
</dbReference>
<keyword evidence="12" id="KW-0186">Copper</keyword>
<feature type="transmembrane region" description="Helical" evidence="15">
    <location>
        <begin position="92"/>
        <end position="116"/>
    </location>
</feature>
<accession>A0ABQ0Q5K0</accession>
<feature type="transmembrane region" description="Helical" evidence="15">
    <location>
        <begin position="584"/>
        <end position="617"/>
    </location>
</feature>
<keyword evidence="3 14" id="KW-0813">Transport</keyword>
<dbReference type="Proteomes" id="UP001062776">
    <property type="component" value="Unassembled WGS sequence"/>
</dbReference>
<dbReference type="InterPro" id="IPR014207">
    <property type="entry name" value="Cyt_c_ubiqinol_oxidase_su1"/>
</dbReference>
<keyword evidence="7 14" id="KW-0812">Transmembrane</keyword>
<evidence type="ECO:0000256" key="12">
    <source>
        <dbReference type="ARBA" id="ARBA00023008"/>
    </source>
</evidence>
<keyword evidence="5 14" id="KW-0349">Heme</keyword>
<comment type="caution">
    <text evidence="17">The sequence shown here is derived from an EMBL/GenBank/DDBJ whole genome shotgun (WGS) entry which is preliminary data.</text>
</comment>
<dbReference type="PANTHER" id="PTHR10422">
    <property type="entry name" value="CYTOCHROME C OXIDASE SUBUNIT 1"/>
    <property type="match status" value="1"/>
</dbReference>
<feature type="transmembrane region" description="Helical" evidence="15">
    <location>
        <begin position="263"/>
        <end position="287"/>
    </location>
</feature>
<keyword evidence="8" id="KW-0479">Metal-binding</keyword>
<proteinExistence type="inferred from homology"/>
<dbReference type="PRINTS" id="PR01165">
    <property type="entry name" value="CYCOXIDASEI"/>
</dbReference>
<feature type="transmembrane region" description="Helical" evidence="15">
    <location>
        <begin position="128"/>
        <end position="151"/>
    </location>
</feature>
<keyword evidence="4" id="KW-1003">Cell membrane</keyword>
<evidence type="ECO:0000256" key="5">
    <source>
        <dbReference type="ARBA" id="ARBA00022617"/>
    </source>
</evidence>
<feature type="transmembrane region" description="Helical" evidence="15">
    <location>
        <begin position="484"/>
        <end position="509"/>
    </location>
</feature>
<feature type="transmembrane region" description="Helical" evidence="15">
    <location>
        <begin position="445"/>
        <end position="464"/>
    </location>
</feature>
<feature type="domain" description="Cytochrome oxidase subunit I profile" evidence="16">
    <location>
        <begin position="28"/>
        <end position="550"/>
    </location>
</feature>
<dbReference type="PROSITE" id="PS00077">
    <property type="entry name" value="COX1_CUB"/>
    <property type="match status" value="1"/>
</dbReference>
<organism evidence="17 18">
    <name type="scientific">Asaia krungthepensis NRIC 0535</name>
    <dbReference type="NCBI Taxonomy" id="1307925"/>
    <lineage>
        <taxon>Bacteria</taxon>
        <taxon>Pseudomonadati</taxon>
        <taxon>Pseudomonadota</taxon>
        <taxon>Alphaproteobacteria</taxon>
        <taxon>Acetobacterales</taxon>
        <taxon>Acetobacteraceae</taxon>
        <taxon>Asaia</taxon>
    </lineage>
</organism>
<dbReference type="InterPro" id="IPR023616">
    <property type="entry name" value="Cyt_c_oxase-like_su1_dom"/>
</dbReference>
<dbReference type="NCBIfam" id="TIGR02843">
    <property type="entry name" value="CyoB"/>
    <property type="match status" value="1"/>
</dbReference>
<feature type="transmembrane region" description="Helical" evidence="15">
    <location>
        <begin position="369"/>
        <end position="391"/>
    </location>
</feature>
<evidence type="ECO:0000256" key="13">
    <source>
        <dbReference type="ARBA" id="ARBA00023136"/>
    </source>
</evidence>
<evidence type="ECO:0000256" key="11">
    <source>
        <dbReference type="ARBA" id="ARBA00023004"/>
    </source>
</evidence>
<evidence type="ECO:0000256" key="2">
    <source>
        <dbReference type="ARBA" id="ARBA00009578"/>
    </source>
</evidence>
<evidence type="ECO:0000256" key="4">
    <source>
        <dbReference type="ARBA" id="ARBA00022475"/>
    </source>
</evidence>
<keyword evidence="13 15" id="KW-0472">Membrane</keyword>
<reference evidence="17" key="1">
    <citation type="submission" date="2013-04" db="EMBL/GenBank/DDBJ databases">
        <title>The genome sequencing project of 58 acetic acid bacteria.</title>
        <authorList>
            <person name="Okamoto-Kainuma A."/>
            <person name="Ishikawa M."/>
            <person name="Umino S."/>
            <person name="Koizumi Y."/>
            <person name="Shiwa Y."/>
            <person name="Yoshikawa H."/>
            <person name="Matsutani M."/>
            <person name="Matsushita K."/>
        </authorList>
    </citation>
    <scope>NUCLEOTIDE SEQUENCE</scope>
    <source>
        <strain evidence="17">NRIC 0535</strain>
    </source>
</reference>